<proteinExistence type="predicted"/>
<dbReference type="eggNOG" id="ENOG5030BI9">
    <property type="taxonomic scope" value="Bacteria"/>
</dbReference>
<dbReference type="EMBL" id="AL935263">
    <property type="protein sequence ID" value="CCC78157.1"/>
    <property type="molecule type" value="Genomic_DNA"/>
</dbReference>
<dbReference type="InterPro" id="IPR010022">
    <property type="entry name" value="XkdX"/>
</dbReference>
<dbReference type="Pfam" id="PF09693">
    <property type="entry name" value="Phage_XkdX"/>
    <property type="match status" value="1"/>
</dbReference>
<reference evidence="1 2" key="1">
    <citation type="journal article" date="2003" name="Proc. Natl. Acad. Sci. U.S.A.">
        <title>Complete genome sequence of Lactobacillus plantarum WCFS1.</title>
        <authorList>
            <person name="Kleerebezem M."/>
            <person name="Boekhorst J."/>
            <person name="van Kranenburg R."/>
            <person name="Molenaar D."/>
            <person name="Kuipers O.P."/>
            <person name="Leer R."/>
            <person name="Tarchini R."/>
            <person name="Peters S.A."/>
            <person name="Sandbrink H.M."/>
            <person name="Fiers M.W."/>
            <person name="Stiekema W."/>
            <person name="Lankhorst R.M."/>
            <person name="Bron P.A."/>
            <person name="Hoffer S.M."/>
            <person name="Groot M.N."/>
            <person name="Kerkhoven R."/>
            <person name="de Vries M."/>
            <person name="Ursing B."/>
            <person name="de Vos W.M."/>
            <person name="Siezen R.J."/>
        </authorList>
    </citation>
    <scope>NUCLEOTIDE SEQUENCE [LARGE SCALE GENOMIC DNA]</scope>
    <source>
        <strain evidence="2">ATCC BAA-793 / NCIMB 8826 / WCFS1</strain>
    </source>
</reference>
<dbReference type="RefSeq" id="WP_011101130.1">
    <property type="nucleotide sequence ID" value="NC_004567.2"/>
</dbReference>
<reference evidence="1 2" key="3">
    <citation type="journal article" date="2012" name="J. Bacteriol.">
        <title>Complete resequencing and reannotation of the Lactobacillus plantarum WCFS1 genome.</title>
        <authorList>
            <person name="Siezen R.J."/>
            <person name="Francke C."/>
            <person name="Renckens B."/>
            <person name="Boekhorst J."/>
            <person name="Wels M."/>
            <person name="Kleerebezem M."/>
            <person name="van Hijum S.A.F.T."/>
        </authorList>
    </citation>
    <scope>NUCLEOTIDE SEQUENCE [LARGE SCALE GENOMIC DNA]</scope>
    <source>
        <strain evidence="2">ATCC BAA-793 / NCIMB 8826 / WCFS1</strain>
    </source>
</reference>
<sequence length="58" mass="6664">MYIIFKFAYQLWHTMTKEEVSLEVIKGGITPVEYQTITGEAYIEMATGDEQDETTLKA</sequence>
<dbReference type="PATRIC" id="fig|220668.9.peg.572"/>
<organism evidence="1 2">
    <name type="scientific">Lactiplantibacillus plantarum (strain ATCC BAA-793 / NCIMB 8826 / WCFS1)</name>
    <name type="common">Lactobacillus plantarum</name>
    <dbReference type="NCBI Taxonomy" id="220668"/>
    <lineage>
        <taxon>Bacteria</taxon>
        <taxon>Bacillati</taxon>
        <taxon>Bacillota</taxon>
        <taxon>Bacilli</taxon>
        <taxon>Lactobacillales</taxon>
        <taxon>Lactobacillaceae</taxon>
        <taxon>Lactiplantibacillus</taxon>
    </lineage>
</organism>
<reference key="2">
    <citation type="submission" date="2011-06" db="EMBL/GenBank/DDBJ databases">
        <title>Complete resequencing and reannotation of the Lactobacillus plantarum WCFS1 genome.</title>
        <authorList>
            <person name="Siezen R.J."/>
            <person name="Francke C."/>
            <person name="Renckens B."/>
            <person name="Boekhorst J."/>
            <person name="Wels M."/>
            <person name="Kleerebezem M."/>
            <person name="van Hijum S.A.F.T."/>
        </authorList>
    </citation>
    <scope>NUCLEOTIDE SEQUENCE</scope>
    <source>
        <strain>WCFS1</strain>
    </source>
</reference>
<protein>
    <submittedName>
        <fullName evidence="1">Prophage P1 protein 57</fullName>
    </submittedName>
</protein>
<dbReference type="Proteomes" id="UP000000432">
    <property type="component" value="Chromosome"/>
</dbReference>
<dbReference type="STRING" id="220668.lp_0680"/>
<evidence type="ECO:0000313" key="1">
    <source>
        <dbReference type="EMBL" id="CCC78157.1"/>
    </source>
</evidence>
<keyword evidence="2" id="KW-1185">Reference proteome</keyword>
<dbReference type="KEGG" id="lpl:lp_0680"/>
<gene>
    <name evidence="1" type="ordered locus">lp_0680</name>
</gene>
<dbReference type="OrthoDB" id="2313962at2"/>
<dbReference type="EnsemblBacteria" id="CCC78157">
    <property type="protein sequence ID" value="CCC78157"/>
    <property type="gene ID" value="lp_0680"/>
</dbReference>
<accession>F9ULR8</accession>
<dbReference type="AlphaFoldDB" id="F9ULR8"/>
<evidence type="ECO:0000313" key="2">
    <source>
        <dbReference type="Proteomes" id="UP000000432"/>
    </source>
</evidence>
<dbReference type="HOGENOM" id="CLU_2973822_0_0_9"/>
<name>F9ULR8_LACPL</name>